<organism evidence="2 3">
    <name type="scientific">Propionimicrobium lymphophilum ACS-093-V-SCH5</name>
    <dbReference type="NCBI Taxonomy" id="883161"/>
    <lineage>
        <taxon>Bacteria</taxon>
        <taxon>Bacillati</taxon>
        <taxon>Actinomycetota</taxon>
        <taxon>Actinomycetes</taxon>
        <taxon>Propionibacteriales</taxon>
        <taxon>Propionibacteriaceae</taxon>
        <taxon>Propionimicrobium</taxon>
    </lineage>
</organism>
<evidence type="ECO:0000313" key="2">
    <source>
        <dbReference type="EMBL" id="EPD33474.1"/>
    </source>
</evidence>
<name>S2X0E9_9ACTN</name>
<accession>S2X0E9</accession>
<dbReference type="RefSeq" id="WP_016455848.1">
    <property type="nucleotide sequence ID" value="NZ_KE150269.1"/>
</dbReference>
<dbReference type="EMBL" id="AGZR01000005">
    <property type="protein sequence ID" value="EPD33474.1"/>
    <property type="molecule type" value="Genomic_DNA"/>
</dbReference>
<reference evidence="2 3" key="1">
    <citation type="submission" date="2013-04" db="EMBL/GenBank/DDBJ databases">
        <title>The Genome Sequence of Propionimicrobium lymphophilum ACS-093-V-SCH5.</title>
        <authorList>
            <consortium name="The Broad Institute Genomics Platform"/>
            <person name="Earl A."/>
            <person name="Ward D."/>
            <person name="Feldgarden M."/>
            <person name="Gevers D."/>
            <person name="Saerens B."/>
            <person name="Vaneechoutte M."/>
            <person name="Walker B."/>
            <person name="Young S."/>
            <person name="Zeng Q."/>
            <person name="Gargeya S."/>
            <person name="Fitzgerald M."/>
            <person name="Haas B."/>
            <person name="Abouelleil A."/>
            <person name="Allen A.W."/>
            <person name="Alvarado L."/>
            <person name="Arachchi H.M."/>
            <person name="Berlin A.M."/>
            <person name="Chapman S.B."/>
            <person name="Gainer-Dewar J."/>
            <person name="Goldberg J."/>
            <person name="Griggs A."/>
            <person name="Gujja S."/>
            <person name="Hansen M."/>
            <person name="Howarth C."/>
            <person name="Imamovic A."/>
            <person name="Ireland A."/>
            <person name="Larimer J."/>
            <person name="McCowan C."/>
            <person name="Murphy C."/>
            <person name="Pearson M."/>
            <person name="Poon T.W."/>
            <person name="Priest M."/>
            <person name="Roberts A."/>
            <person name="Saif S."/>
            <person name="Shea T."/>
            <person name="Sisk P."/>
            <person name="Sykes S."/>
            <person name="Wortman J."/>
            <person name="Nusbaum C."/>
            <person name="Birren B."/>
        </authorList>
    </citation>
    <scope>NUCLEOTIDE SEQUENCE [LARGE SCALE GENOMIC DNA]</scope>
    <source>
        <strain evidence="2 3">ACS-093-V-SCH5</strain>
    </source>
</reference>
<dbReference type="HOGENOM" id="CLU_168912_0_1_11"/>
<protein>
    <recommendedName>
        <fullName evidence="4">DUF4235 domain-containing protein</fullName>
    </recommendedName>
</protein>
<proteinExistence type="predicted"/>
<dbReference type="Proteomes" id="UP000014417">
    <property type="component" value="Unassembled WGS sequence"/>
</dbReference>
<keyword evidence="1" id="KW-0472">Membrane</keyword>
<keyword evidence="3" id="KW-1185">Reference proteome</keyword>
<dbReference type="InterPro" id="IPR025329">
    <property type="entry name" value="DUF4235"/>
</dbReference>
<dbReference type="PATRIC" id="fig|883161.3.peg.1012"/>
<dbReference type="STRING" id="883161.HMPREF9306_01014"/>
<evidence type="ECO:0000313" key="3">
    <source>
        <dbReference type="Proteomes" id="UP000014417"/>
    </source>
</evidence>
<dbReference type="OrthoDB" id="6293727at2"/>
<evidence type="ECO:0008006" key="4">
    <source>
        <dbReference type="Google" id="ProtNLM"/>
    </source>
</evidence>
<comment type="caution">
    <text evidence="2">The sequence shown here is derived from an EMBL/GenBank/DDBJ whole genome shotgun (WGS) entry which is preliminary data.</text>
</comment>
<feature type="transmembrane region" description="Helical" evidence="1">
    <location>
        <begin position="50"/>
        <end position="68"/>
    </location>
</feature>
<keyword evidence="1" id="KW-1133">Transmembrane helix</keyword>
<dbReference type="Pfam" id="PF14019">
    <property type="entry name" value="DUF4235"/>
    <property type="match status" value="1"/>
</dbReference>
<sequence>MANIETKVVATALGAVATFATQKLITAVWKKVTGNEPPDPYDLEATSGEALMWVASTAVGAAVSQLAVQRFVKNRYELVGQARAARRAQN</sequence>
<dbReference type="AlphaFoldDB" id="S2X0E9"/>
<gene>
    <name evidence="2" type="ORF">HMPREF9306_01014</name>
</gene>
<keyword evidence="1" id="KW-0812">Transmembrane</keyword>
<evidence type="ECO:0000256" key="1">
    <source>
        <dbReference type="SAM" id="Phobius"/>
    </source>
</evidence>